<dbReference type="AlphaFoldDB" id="U1RJ02"/>
<accession>U1RJ02</accession>
<protein>
    <submittedName>
        <fullName evidence="1">Uncharacterized protein</fullName>
    </submittedName>
</protein>
<proteinExistence type="predicted"/>
<organism evidence="1 2">
    <name type="scientific">Actinomyces johnsonii F0510</name>
    <dbReference type="NCBI Taxonomy" id="1227262"/>
    <lineage>
        <taxon>Bacteria</taxon>
        <taxon>Bacillati</taxon>
        <taxon>Actinomycetota</taxon>
        <taxon>Actinomycetes</taxon>
        <taxon>Actinomycetales</taxon>
        <taxon>Actinomycetaceae</taxon>
        <taxon>Actinomyces</taxon>
    </lineage>
</organism>
<dbReference type="EMBL" id="AWSD01000171">
    <property type="protein sequence ID" value="ERH18447.1"/>
    <property type="molecule type" value="Genomic_DNA"/>
</dbReference>
<dbReference type="Proteomes" id="UP000016498">
    <property type="component" value="Unassembled WGS sequence"/>
</dbReference>
<evidence type="ECO:0000313" key="2">
    <source>
        <dbReference type="Proteomes" id="UP000016498"/>
    </source>
</evidence>
<name>U1RJ02_9ACTO</name>
<sequence length="57" mass="6030">MAARTLCPRHWGGRPAGLRGGGALVGRHLRCMSSSSCPLRSRVPTPGLPLLLRLLAV</sequence>
<reference evidence="1 2" key="1">
    <citation type="submission" date="2013-06" db="EMBL/GenBank/DDBJ databases">
        <authorList>
            <person name="Weinstock G."/>
            <person name="Sodergren E."/>
            <person name="Lobos E.A."/>
            <person name="Fulton L."/>
            <person name="Fulton R."/>
            <person name="Courtney L."/>
            <person name="Fronick C."/>
            <person name="O'Laughlin M."/>
            <person name="Godfrey J."/>
            <person name="Wilson R.M."/>
            <person name="Miner T."/>
            <person name="Farmer C."/>
            <person name="Delehaunty K."/>
            <person name="Cordes M."/>
            <person name="Minx P."/>
            <person name="Tomlinson C."/>
            <person name="Chen J."/>
            <person name="Wollam A."/>
            <person name="Pepin K.H."/>
            <person name="Bhonagiri V."/>
            <person name="Zhang X."/>
            <person name="Warren W."/>
            <person name="Mitreva M."/>
            <person name="Mardis E.R."/>
            <person name="Wilson R.K."/>
        </authorList>
    </citation>
    <scope>NUCLEOTIDE SEQUENCE [LARGE SCALE GENOMIC DNA]</scope>
    <source>
        <strain evidence="1 2">F0510</strain>
    </source>
</reference>
<gene>
    <name evidence="1" type="ORF">HMPREF1549_01698</name>
</gene>
<comment type="caution">
    <text evidence="1">The sequence shown here is derived from an EMBL/GenBank/DDBJ whole genome shotgun (WGS) entry which is preliminary data.</text>
</comment>
<evidence type="ECO:0000313" key="1">
    <source>
        <dbReference type="EMBL" id="ERH18447.1"/>
    </source>
</evidence>
<dbReference type="HOGENOM" id="CLU_2986175_0_0_11"/>